<keyword evidence="3" id="KW-1185">Reference proteome</keyword>
<evidence type="ECO:0000256" key="1">
    <source>
        <dbReference type="SAM" id="MobiDB-lite"/>
    </source>
</evidence>
<gene>
    <name evidence="2" type="ORF">JOE21_002564</name>
</gene>
<proteinExistence type="predicted"/>
<comment type="caution">
    <text evidence="2">The sequence shown here is derived from an EMBL/GenBank/DDBJ whole genome shotgun (WGS) entry which is preliminary data.</text>
</comment>
<accession>A0ABU1IP42</accession>
<evidence type="ECO:0000313" key="2">
    <source>
        <dbReference type="EMBL" id="MDR6226557.1"/>
    </source>
</evidence>
<sequence>MGPYVVASPRHREFWNAETRIAVRRRSHPGVARRKENPTRTRTASPLTDRVWSSPSPALNKAVGREAGGKHWVVPRTLRPNQRDSDPEWAQRPLG</sequence>
<name>A0ABU1IP42_9BACL</name>
<dbReference type="Proteomes" id="UP001185012">
    <property type="component" value="Unassembled WGS sequence"/>
</dbReference>
<evidence type="ECO:0000313" key="3">
    <source>
        <dbReference type="Proteomes" id="UP001185012"/>
    </source>
</evidence>
<feature type="compositionally biased region" description="Polar residues" evidence="1">
    <location>
        <begin position="40"/>
        <end position="57"/>
    </location>
</feature>
<organism evidence="2 3">
    <name type="scientific">Desmospora profundinema</name>
    <dbReference type="NCBI Taxonomy" id="1571184"/>
    <lineage>
        <taxon>Bacteria</taxon>
        <taxon>Bacillati</taxon>
        <taxon>Bacillota</taxon>
        <taxon>Bacilli</taxon>
        <taxon>Bacillales</taxon>
        <taxon>Thermoactinomycetaceae</taxon>
        <taxon>Desmospora</taxon>
    </lineage>
</organism>
<dbReference type="EMBL" id="JAVDQG010000005">
    <property type="protein sequence ID" value="MDR6226557.1"/>
    <property type="molecule type" value="Genomic_DNA"/>
</dbReference>
<feature type="region of interest" description="Disordered" evidence="1">
    <location>
        <begin position="27"/>
        <end position="95"/>
    </location>
</feature>
<reference evidence="2 3" key="1">
    <citation type="submission" date="2023-07" db="EMBL/GenBank/DDBJ databases">
        <title>Genomic Encyclopedia of Type Strains, Phase IV (KMG-IV): sequencing the most valuable type-strain genomes for metagenomic binning, comparative biology and taxonomic classification.</title>
        <authorList>
            <person name="Goeker M."/>
        </authorList>
    </citation>
    <scope>NUCLEOTIDE SEQUENCE [LARGE SCALE GENOMIC DNA]</scope>
    <source>
        <strain evidence="2 3">DSM 45903</strain>
    </source>
</reference>
<protein>
    <submittedName>
        <fullName evidence="2">Uncharacterized protein</fullName>
    </submittedName>
</protein>